<accession>A0A8K1HI73</accession>
<evidence type="ECO:0000256" key="1">
    <source>
        <dbReference type="SAM" id="MobiDB-lite"/>
    </source>
</evidence>
<name>A0A8K1HI73_9VIRU</name>
<evidence type="ECO:0000313" key="2">
    <source>
        <dbReference type="EMBL" id="UBJ26138.1"/>
    </source>
</evidence>
<organism evidence="2">
    <name type="scientific">Red panda feces-associated gemycircularvirus</name>
    <dbReference type="NCBI Taxonomy" id="2864013"/>
    <lineage>
        <taxon>Viruses</taxon>
        <taxon>Monodnaviria</taxon>
        <taxon>Shotokuvirae</taxon>
        <taxon>Cressdnaviricota</taxon>
        <taxon>Repensiviricetes</taxon>
        <taxon>Geplafuvirales</taxon>
        <taxon>Genomoviridae</taxon>
        <taxon>Gemycircularvirus</taxon>
    </lineage>
</organism>
<protein>
    <submittedName>
        <fullName evidence="2">Capsid protein</fullName>
    </submittedName>
</protein>
<dbReference type="EMBL" id="MZ556135">
    <property type="protein sequence ID" value="UBJ26138.1"/>
    <property type="molecule type" value="Genomic_DNA"/>
</dbReference>
<feature type="region of interest" description="Disordered" evidence="1">
    <location>
        <begin position="1"/>
        <end position="38"/>
    </location>
</feature>
<reference evidence="2" key="1">
    <citation type="submission" date="2021-07" db="EMBL/GenBank/DDBJ databases">
        <title>Communication and adaptive evolution of viruses within giant pandas and their associated organisms in a local ecological environment.</title>
        <authorList>
            <person name="Zhao M."/>
            <person name="Liu S."/>
            <person name="Zhang W."/>
        </authorList>
    </citation>
    <scope>NUCLEOTIDE SEQUENCE</scope>
    <source>
        <strain evidence="2">AliP02geno04-2015</strain>
    </source>
</reference>
<sequence length="308" mass="34986">MYRRVSRRKYRPRTYRKKARVGTRRSASTYRTTKRTYRPMSKKRMLNVTSRKKRDTMLSWSNTSPVGASTTTNVGAMYVPGNLYGYSLWSPTGRDLSQFSGPAGAVGQEAMRTATTCYMRGLSENIRVQTSSGLPWLWRRICFKFKGPQFYTVAAGDTPTQPWAPYLESSNGYARQWFNAIVNNQGNTTSIMNSYLFKGVQGQDWNDILIAPVDSRRVDVAYDKYRRISSGNASGQLKEYKLWHPMNKNIVYNDDESGESEITSFNSVQDKRGMGDYYILDLLVPGVGATSSDILAISSTASLYWHEK</sequence>
<feature type="compositionally biased region" description="Basic residues" evidence="1">
    <location>
        <begin position="1"/>
        <end position="23"/>
    </location>
</feature>
<proteinExistence type="predicted"/>